<feature type="compositionally biased region" description="Basic and acidic residues" evidence="1">
    <location>
        <begin position="10"/>
        <end position="19"/>
    </location>
</feature>
<dbReference type="EMBL" id="HBUE01231655">
    <property type="protein sequence ID" value="CAG6545231.1"/>
    <property type="molecule type" value="Transcribed_RNA"/>
</dbReference>
<organism evidence="2">
    <name type="scientific">Culex pipiens</name>
    <name type="common">House mosquito</name>
    <dbReference type="NCBI Taxonomy" id="7175"/>
    <lineage>
        <taxon>Eukaryota</taxon>
        <taxon>Metazoa</taxon>
        <taxon>Ecdysozoa</taxon>
        <taxon>Arthropoda</taxon>
        <taxon>Hexapoda</taxon>
        <taxon>Insecta</taxon>
        <taxon>Pterygota</taxon>
        <taxon>Neoptera</taxon>
        <taxon>Endopterygota</taxon>
        <taxon>Diptera</taxon>
        <taxon>Nematocera</taxon>
        <taxon>Culicoidea</taxon>
        <taxon>Culicidae</taxon>
        <taxon>Culicinae</taxon>
        <taxon>Culicini</taxon>
        <taxon>Culex</taxon>
        <taxon>Culex</taxon>
    </lineage>
</organism>
<sequence length="134" mass="14227">MAPKPNSEPGNDRAVHERLQIPGQSAPRQLRPGQVLSAVERVPQAVRQADPRVAPVQPGAADLSQVVAPGERAQELHHEQCVAGVVGRLPEGFGERGVDGGFVPEAHELHQADTVSVLVEQAQRGVLQQHGGDI</sequence>
<dbReference type="AlphaFoldDB" id="A0A8D8PDC2"/>
<proteinExistence type="predicted"/>
<evidence type="ECO:0000313" key="2">
    <source>
        <dbReference type="EMBL" id="CAG6597370.1"/>
    </source>
</evidence>
<feature type="region of interest" description="Disordered" evidence="1">
    <location>
        <begin position="1"/>
        <end position="29"/>
    </location>
</feature>
<reference evidence="2" key="1">
    <citation type="submission" date="2021-05" db="EMBL/GenBank/DDBJ databases">
        <authorList>
            <person name="Alioto T."/>
            <person name="Alioto T."/>
            <person name="Gomez Garrido J."/>
        </authorList>
    </citation>
    <scope>NUCLEOTIDE SEQUENCE</scope>
</reference>
<dbReference type="EMBL" id="HBUE01338457">
    <property type="protein sequence ID" value="CAG6597370.1"/>
    <property type="molecule type" value="Transcribed_RNA"/>
</dbReference>
<accession>A0A8D8PDC2</accession>
<evidence type="ECO:0000256" key="1">
    <source>
        <dbReference type="SAM" id="MobiDB-lite"/>
    </source>
</evidence>
<name>A0A8D8PDC2_CULPI</name>
<protein>
    <submittedName>
        <fullName evidence="2">(northern house mosquito) hypothetical protein</fullName>
    </submittedName>
</protein>